<protein>
    <submittedName>
        <fullName evidence="2">Uncharacterized protein</fullName>
    </submittedName>
</protein>
<organism evidence="2 3">
    <name type="scientific">Haloarcula pellucida</name>
    <dbReference type="NCBI Taxonomy" id="1427151"/>
    <lineage>
        <taxon>Archaea</taxon>
        <taxon>Methanobacteriati</taxon>
        <taxon>Methanobacteriota</taxon>
        <taxon>Stenosarchaea group</taxon>
        <taxon>Halobacteria</taxon>
        <taxon>Halobacteriales</taxon>
        <taxon>Haloarculaceae</taxon>
        <taxon>Haloarcula</taxon>
    </lineage>
</organism>
<name>A0A830GTX5_9EURY</name>
<dbReference type="RefSeq" id="WP_189001426.1">
    <property type="nucleotide sequence ID" value="NZ_BMOU01000007.1"/>
</dbReference>
<feature type="transmembrane region" description="Helical" evidence="1">
    <location>
        <begin position="56"/>
        <end position="75"/>
    </location>
</feature>
<keyword evidence="1" id="KW-1133">Transmembrane helix</keyword>
<proteinExistence type="predicted"/>
<dbReference type="Pfam" id="PF26071">
    <property type="entry name" value="DUF8028"/>
    <property type="match status" value="1"/>
</dbReference>
<evidence type="ECO:0000256" key="1">
    <source>
        <dbReference type="SAM" id="Phobius"/>
    </source>
</evidence>
<dbReference type="Proteomes" id="UP000605784">
    <property type="component" value="Unassembled WGS sequence"/>
</dbReference>
<gene>
    <name evidence="2" type="ORF">GCM10009030_36080</name>
</gene>
<dbReference type="EMBL" id="BMOU01000007">
    <property type="protein sequence ID" value="GGO01949.1"/>
    <property type="molecule type" value="Genomic_DNA"/>
</dbReference>
<keyword evidence="1" id="KW-0472">Membrane</keyword>
<accession>A0A830GTX5</accession>
<reference evidence="2" key="1">
    <citation type="journal article" date="2014" name="Int. J. Syst. Evol. Microbiol.">
        <title>Complete genome sequence of Corynebacterium casei LMG S-19264T (=DSM 44701T), isolated from a smear-ripened cheese.</title>
        <authorList>
            <consortium name="US DOE Joint Genome Institute (JGI-PGF)"/>
            <person name="Walter F."/>
            <person name="Albersmeier A."/>
            <person name="Kalinowski J."/>
            <person name="Ruckert C."/>
        </authorList>
    </citation>
    <scope>NUCLEOTIDE SEQUENCE</scope>
    <source>
        <strain evidence="2">JCM 17820</strain>
    </source>
</reference>
<evidence type="ECO:0000313" key="2">
    <source>
        <dbReference type="EMBL" id="GGO01949.1"/>
    </source>
</evidence>
<keyword evidence="1" id="KW-0812">Transmembrane</keyword>
<sequence>MSSVSPFRSPSEALPDRSVDFRTLAFRPIQFLGFWTAVLAPLAYPTVLLSGLDGQSLLFLLAGVFLANVLGLVLGRDYRADA</sequence>
<reference evidence="2" key="2">
    <citation type="submission" date="2020-09" db="EMBL/GenBank/DDBJ databases">
        <authorList>
            <person name="Sun Q."/>
            <person name="Ohkuma M."/>
        </authorList>
    </citation>
    <scope>NUCLEOTIDE SEQUENCE</scope>
    <source>
        <strain evidence="2">JCM 17820</strain>
    </source>
</reference>
<dbReference type="InterPro" id="IPR058341">
    <property type="entry name" value="DUF8028"/>
</dbReference>
<evidence type="ECO:0000313" key="3">
    <source>
        <dbReference type="Proteomes" id="UP000605784"/>
    </source>
</evidence>
<feature type="transmembrane region" description="Helical" evidence="1">
    <location>
        <begin position="24"/>
        <end position="44"/>
    </location>
</feature>
<comment type="caution">
    <text evidence="2">The sequence shown here is derived from an EMBL/GenBank/DDBJ whole genome shotgun (WGS) entry which is preliminary data.</text>
</comment>
<dbReference type="AlphaFoldDB" id="A0A830GTX5"/>
<keyword evidence="3" id="KW-1185">Reference proteome</keyword>